<dbReference type="KEGG" id="cti:RALTA_B0265"/>
<name>B2AI64_CUPTR</name>
<accession>B2AI64</accession>
<dbReference type="HOGENOM" id="CLU_2664944_0_0_4"/>
<organism evidence="1 2">
    <name type="scientific">Cupriavidus taiwanensis (strain DSM 17343 / BCRC 17206 / CCUG 44338 / CIP 107171 / LMG 19424 / R1)</name>
    <name type="common">Ralstonia taiwanensis (strain LMG 19424)</name>
    <dbReference type="NCBI Taxonomy" id="977880"/>
    <lineage>
        <taxon>Bacteria</taxon>
        <taxon>Pseudomonadati</taxon>
        <taxon>Pseudomonadota</taxon>
        <taxon>Betaproteobacteria</taxon>
        <taxon>Burkholderiales</taxon>
        <taxon>Burkholderiaceae</taxon>
        <taxon>Cupriavidus</taxon>
    </lineage>
</organism>
<sequence>MLAIRVWTGHIEQARWLAGIKLKRSSKCLLTGMLGGQLLADLGQITCETCNLLTTDARHTILLSSQANPPYGEKR</sequence>
<dbReference type="EMBL" id="CU633750">
    <property type="protein sequence ID" value="CAP63463.1"/>
    <property type="molecule type" value="Genomic_DNA"/>
</dbReference>
<keyword evidence="2" id="KW-1185">Reference proteome</keyword>
<proteinExistence type="predicted"/>
<dbReference type="Proteomes" id="UP000001692">
    <property type="component" value="Chromosome 2"/>
</dbReference>
<gene>
    <name evidence="1" type="ordered locus">RALTA_B0265</name>
</gene>
<evidence type="ECO:0000313" key="1">
    <source>
        <dbReference type="EMBL" id="CAP63463.1"/>
    </source>
</evidence>
<dbReference type="AlphaFoldDB" id="B2AI64"/>
<evidence type="ECO:0000313" key="2">
    <source>
        <dbReference type="Proteomes" id="UP000001692"/>
    </source>
</evidence>
<reference evidence="1 2" key="1">
    <citation type="journal article" date="2008" name="Genome Res.">
        <title>Genome sequence of the beta-rhizobium Cupriavidus taiwanensis and comparative genomics of rhizobia.</title>
        <authorList>
            <person name="Amadou C."/>
            <person name="Pascal G."/>
            <person name="Mangenot S."/>
            <person name="Glew M."/>
            <person name="Bontemps C."/>
            <person name="Capela D."/>
            <person name="Carrere S."/>
            <person name="Cruveiller S."/>
            <person name="Dossat C."/>
            <person name="Lajus A."/>
            <person name="Marchetti M."/>
            <person name="Poinsot V."/>
            <person name="Rouy Z."/>
            <person name="Servin B."/>
            <person name="Saad M."/>
            <person name="Schenowitz C."/>
            <person name="Barbe V."/>
            <person name="Batut J."/>
            <person name="Medigue C."/>
            <person name="Masson-Boivin C."/>
        </authorList>
    </citation>
    <scope>NUCLEOTIDE SEQUENCE [LARGE SCALE GENOMIC DNA]</scope>
    <source>
        <strain evidence="2">DSM 17343 / BCRC 17206 / CCUG 44338 / CIP 107171 / LMG 19424 / R1</strain>
    </source>
</reference>
<protein>
    <submittedName>
        <fullName evidence="1">Uncharacterized protein</fullName>
    </submittedName>
</protein>